<accession>A0A942UQZ8</accession>
<reference evidence="2 3" key="1">
    <citation type="submission" date="2021-05" db="EMBL/GenBank/DDBJ databases">
        <title>Novel Bacillus species.</title>
        <authorList>
            <person name="Liu G."/>
        </authorList>
    </citation>
    <scope>NUCLEOTIDE SEQUENCE [LARGE SCALE GENOMIC DNA]</scope>
    <source>
        <strain evidence="2 3">FJAT-49682</strain>
    </source>
</reference>
<dbReference type="Pfam" id="PF06445">
    <property type="entry name" value="GyrI-like"/>
    <property type="match status" value="1"/>
</dbReference>
<dbReference type="EMBL" id="JAGYPN010000004">
    <property type="protein sequence ID" value="MBS4224542.1"/>
    <property type="molecule type" value="Genomic_DNA"/>
</dbReference>
<dbReference type="InterPro" id="IPR029442">
    <property type="entry name" value="GyrI-like"/>
</dbReference>
<dbReference type="SMART" id="SM00871">
    <property type="entry name" value="AraC_E_bind"/>
    <property type="match status" value="1"/>
</dbReference>
<evidence type="ECO:0000313" key="3">
    <source>
        <dbReference type="Proteomes" id="UP000676456"/>
    </source>
</evidence>
<dbReference type="RefSeq" id="WP_213099596.1">
    <property type="nucleotide sequence ID" value="NZ_JAGYPH010000004.1"/>
</dbReference>
<sequence length="144" mass="16642">MDFTIINESKTFTLYGFSTVHDENKSYGEEIIALLNKIWPKVGDMKHTGVNHAVYDADNRLFAGIELISPEEGDSILEKREICFQKYAYCKHIGPYSKLGDTYNRFHSSIEALGQQHTFPLIEVYGHWNEDESKLETEIYSKLK</sequence>
<dbReference type="AlphaFoldDB" id="A0A942UQZ8"/>
<dbReference type="InterPro" id="IPR011256">
    <property type="entry name" value="Reg_factor_effector_dom_sf"/>
</dbReference>
<keyword evidence="3" id="KW-1185">Reference proteome</keyword>
<name>A0A942UQZ8_9BACI</name>
<gene>
    <name evidence="2" type="ORF">KHA91_17675</name>
</gene>
<organism evidence="2 3">
    <name type="scientific">Lederbergia citrea</name>
    <dbReference type="NCBI Taxonomy" id="2833581"/>
    <lineage>
        <taxon>Bacteria</taxon>
        <taxon>Bacillati</taxon>
        <taxon>Bacillota</taxon>
        <taxon>Bacilli</taxon>
        <taxon>Bacillales</taxon>
        <taxon>Bacillaceae</taxon>
        <taxon>Lederbergia</taxon>
    </lineage>
</organism>
<dbReference type="Gene3D" id="3.20.80.10">
    <property type="entry name" value="Regulatory factor, effector binding domain"/>
    <property type="match status" value="1"/>
</dbReference>
<evidence type="ECO:0000313" key="2">
    <source>
        <dbReference type="EMBL" id="MBS4224542.1"/>
    </source>
</evidence>
<comment type="caution">
    <text evidence="2">The sequence shown here is derived from an EMBL/GenBank/DDBJ whole genome shotgun (WGS) entry which is preliminary data.</text>
</comment>
<dbReference type="InterPro" id="IPR010499">
    <property type="entry name" value="AraC_E-bd"/>
</dbReference>
<proteinExistence type="predicted"/>
<protein>
    <submittedName>
        <fullName evidence="2">GyrI-like domain-containing protein</fullName>
    </submittedName>
</protein>
<evidence type="ECO:0000259" key="1">
    <source>
        <dbReference type="SMART" id="SM00871"/>
    </source>
</evidence>
<feature type="domain" description="AraC effector-binding" evidence="1">
    <location>
        <begin position="1"/>
        <end position="144"/>
    </location>
</feature>
<dbReference type="Proteomes" id="UP000676456">
    <property type="component" value="Unassembled WGS sequence"/>
</dbReference>
<dbReference type="SUPFAM" id="SSF55136">
    <property type="entry name" value="Probable bacterial effector-binding domain"/>
    <property type="match status" value="1"/>
</dbReference>